<feature type="domain" description="Solute-binding protein family 3/N-terminal" evidence="6">
    <location>
        <begin position="63"/>
        <end position="291"/>
    </location>
</feature>
<feature type="chain" id="PRO_5014720054" description="Solute-binding protein family 3/N-terminal domain-containing protein" evidence="5">
    <location>
        <begin position="51"/>
        <end position="313"/>
    </location>
</feature>
<evidence type="ECO:0000259" key="6">
    <source>
        <dbReference type="SMART" id="SM00062"/>
    </source>
</evidence>
<dbReference type="Pfam" id="PF00497">
    <property type="entry name" value="SBP_bac_3"/>
    <property type="match status" value="1"/>
</dbReference>
<evidence type="ECO:0000256" key="3">
    <source>
        <dbReference type="ARBA" id="ARBA00022729"/>
    </source>
</evidence>
<dbReference type="PROSITE" id="PS01039">
    <property type="entry name" value="SBP_BACTERIAL_3"/>
    <property type="match status" value="1"/>
</dbReference>
<evidence type="ECO:0000256" key="4">
    <source>
        <dbReference type="RuleBase" id="RU003744"/>
    </source>
</evidence>
<organism evidence="7 8">
    <name type="scientific">Candidatus Thiodictyon syntrophicum</name>
    <dbReference type="NCBI Taxonomy" id="1166950"/>
    <lineage>
        <taxon>Bacteria</taxon>
        <taxon>Pseudomonadati</taxon>
        <taxon>Pseudomonadota</taxon>
        <taxon>Gammaproteobacteria</taxon>
        <taxon>Chromatiales</taxon>
        <taxon>Chromatiaceae</taxon>
        <taxon>Thiodictyon</taxon>
    </lineage>
</organism>
<evidence type="ECO:0000256" key="5">
    <source>
        <dbReference type="SAM" id="SignalP"/>
    </source>
</evidence>
<dbReference type="AlphaFoldDB" id="A0A2K8UBF5"/>
<evidence type="ECO:0000313" key="7">
    <source>
        <dbReference type="EMBL" id="AUB82875.1"/>
    </source>
</evidence>
<dbReference type="SMART" id="SM00062">
    <property type="entry name" value="PBPb"/>
    <property type="match status" value="1"/>
</dbReference>
<dbReference type="SUPFAM" id="SSF53850">
    <property type="entry name" value="Periplasmic binding protein-like II"/>
    <property type="match status" value="1"/>
</dbReference>
<proteinExistence type="inferred from homology"/>
<reference evidence="7 8" key="1">
    <citation type="submission" date="2017-03" db="EMBL/GenBank/DDBJ databases">
        <title>Complete genome sequence of Candidatus 'Thiodictyon syntrophicum' sp. nov. strain Cad16T, a photolithoautotroph purple sulfur bacterium isolated from an alpine meromictic lake.</title>
        <authorList>
            <person name="Luedin S.M."/>
            <person name="Pothier J.F."/>
            <person name="Danza F."/>
            <person name="Storelli N."/>
            <person name="Wittwer M."/>
            <person name="Tonolla M."/>
        </authorList>
    </citation>
    <scope>NUCLEOTIDE SEQUENCE [LARGE SCALE GENOMIC DNA]</scope>
    <source>
        <strain evidence="7 8">Cad16T</strain>
    </source>
</reference>
<dbReference type="KEGG" id="tsy:THSYN_19300"/>
<dbReference type="PANTHER" id="PTHR35936:SF17">
    <property type="entry name" value="ARGININE-BINDING EXTRACELLULAR PROTEIN ARTP"/>
    <property type="match status" value="1"/>
</dbReference>
<dbReference type="Proteomes" id="UP000232638">
    <property type="component" value="Chromosome"/>
</dbReference>
<name>A0A2K8UBF5_9GAMM</name>
<keyword evidence="8" id="KW-1185">Reference proteome</keyword>
<dbReference type="InterPro" id="IPR001638">
    <property type="entry name" value="Solute-binding_3/MltF_N"/>
</dbReference>
<dbReference type="PANTHER" id="PTHR35936">
    <property type="entry name" value="MEMBRANE-BOUND LYTIC MUREIN TRANSGLYCOSYLASE F"/>
    <property type="match status" value="1"/>
</dbReference>
<evidence type="ECO:0000256" key="2">
    <source>
        <dbReference type="ARBA" id="ARBA00010333"/>
    </source>
</evidence>
<keyword evidence="3 5" id="KW-0732">Signal</keyword>
<evidence type="ECO:0000313" key="8">
    <source>
        <dbReference type="Proteomes" id="UP000232638"/>
    </source>
</evidence>
<evidence type="ECO:0000256" key="1">
    <source>
        <dbReference type="ARBA" id="ARBA00004196"/>
    </source>
</evidence>
<dbReference type="GO" id="GO:0030313">
    <property type="term" value="C:cell envelope"/>
    <property type="evidence" value="ECO:0007669"/>
    <property type="project" value="UniProtKB-SubCell"/>
</dbReference>
<feature type="signal peptide" evidence="5">
    <location>
        <begin position="1"/>
        <end position="50"/>
    </location>
</feature>
<dbReference type="EMBL" id="CP020370">
    <property type="protein sequence ID" value="AUB82875.1"/>
    <property type="molecule type" value="Genomic_DNA"/>
</dbReference>
<accession>A0A2K8UBF5</accession>
<comment type="subcellular location">
    <subcellularLocation>
        <location evidence="1">Cell envelope</location>
    </subcellularLocation>
</comment>
<sequence length="313" mass="33337">MSSAARGRTGDDCRSPCRTERRPVAAAMSRLPGALLALVLAVAAAGACRAADTDTGAATGATRLRVGVDGQDPPMSFVADDGRLVGFDIDVANALCAVLKARCELIPSEWDALAPGLAGHQLDFVVASLSATEQRRALVDFTRAYYRSPGRFVARRGRLREVTPETIKGLRIGVTSETTFDDYAAANLSSGATIIRYSTQPDALLDLLMGRIDLVLGDHLVLEHSFLRRRSGAGFEFVGGPLTDIRWFGDGNAVAVAKGDDDLRELLDRAVADLHENGVFERIEMQWFGYPVRDLSGDLVRAAPVAAPAGGAP</sequence>
<gene>
    <name evidence="7" type="ORF">THSYN_19300</name>
</gene>
<dbReference type="Gene3D" id="3.40.190.10">
    <property type="entry name" value="Periplasmic binding protein-like II"/>
    <property type="match status" value="2"/>
</dbReference>
<protein>
    <recommendedName>
        <fullName evidence="6">Solute-binding protein family 3/N-terminal domain-containing protein</fullName>
    </recommendedName>
</protein>
<dbReference type="InterPro" id="IPR018313">
    <property type="entry name" value="SBP_3_CS"/>
</dbReference>
<comment type="similarity">
    <text evidence="2 4">Belongs to the bacterial solute-binding protein 3 family.</text>
</comment>